<keyword evidence="1" id="KW-0812">Transmembrane</keyword>
<protein>
    <submittedName>
        <fullName evidence="2">Uncharacterized protein</fullName>
    </submittedName>
</protein>
<feature type="transmembrane region" description="Helical" evidence="1">
    <location>
        <begin position="49"/>
        <end position="75"/>
    </location>
</feature>
<sequence length="91" mass="10219">MAKLSASAKLCQVYDNTILAIAYFKKLQQFSLYSCRQVYKDIKPKKRMAALRAAILFLGLAFALTQSTAAIKVVFSIQPLAGLKKQQLWSF</sequence>
<keyword evidence="1" id="KW-1133">Transmembrane helix</keyword>
<accession>A0ABR8CAC4</accession>
<dbReference type="Proteomes" id="UP000618445">
    <property type="component" value="Unassembled WGS sequence"/>
</dbReference>
<evidence type="ECO:0000256" key="1">
    <source>
        <dbReference type="SAM" id="Phobius"/>
    </source>
</evidence>
<comment type="caution">
    <text evidence="2">The sequence shown here is derived from an EMBL/GenBank/DDBJ whole genome shotgun (WGS) entry which is preliminary data.</text>
</comment>
<name>A0ABR8CAC4_9CYAN</name>
<gene>
    <name evidence="2" type="ORF">H6G05_10265</name>
</gene>
<proteinExistence type="predicted"/>
<keyword evidence="1" id="KW-0472">Membrane</keyword>
<reference evidence="2 3" key="1">
    <citation type="journal article" date="2020" name="ISME J.">
        <title>Comparative genomics reveals insights into cyanobacterial evolution and habitat adaptation.</title>
        <authorList>
            <person name="Chen M.Y."/>
            <person name="Teng W.K."/>
            <person name="Zhao L."/>
            <person name="Hu C.X."/>
            <person name="Zhou Y.K."/>
            <person name="Han B.P."/>
            <person name="Song L.R."/>
            <person name="Shu W.S."/>
        </authorList>
    </citation>
    <scope>NUCLEOTIDE SEQUENCE [LARGE SCALE GENOMIC DNA]</scope>
    <source>
        <strain evidence="2 3">FACHB-1050</strain>
    </source>
</reference>
<dbReference type="EMBL" id="JACJQY010000013">
    <property type="protein sequence ID" value="MBD2317227.1"/>
    <property type="molecule type" value="Genomic_DNA"/>
</dbReference>
<evidence type="ECO:0000313" key="2">
    <source>
        <dbReference type="EMBL" id="MBD2317227.1"/>
    </source>
</evidence>
<evidence type="ECO:0000313" key="3">
    <source>
        <dbReference type="Proteomes" id="UP000618445"/>
    </source>
</evidence>
<organism evidence="2 3">
    <name type="scientific">Phormidium tenue FACHB-1050</name>
    <dbReference type="NCBI Taxonomy" id="2692857"/>
    <lineage>
        <taxon>Bacteria</taxon>
        <taxon>Bacillati</taxon>
        <taxon>Cyanobacteriota</taxon>
        <taxon>Cyanophyceae</taxon>
        <taxon>Oscillatoriophycideae</taxon>
        <taxon>Oscillatoriales</taxon>
        <taxon>Oscillatoriaceae</taxon>
        <taxon>Phormidium</taxon>
    </lineage>
</organism>
<keyword evidence="3" id="KW-1185">Reference proteome</keyword>